<reference evidence="3" key="1">
    <citation type="submission" date="2020-06" db="EMBL/GenBank/DDBJ databases">
        <title>Thalassolituus marinus alknpb1M-1, a hydrocarbon-degrading bacterium isolated from the deep-sea overlying water using an in-situ strategy from the South China Sea basin.</title>
        <authorList>
            <person name="Dong C."/>
            <person name="Chen Y."/>
            <person name="Shao Z."/>
        </authorList>
    </citation>
    <scope>NUCLEOTIDE SEQUENCE [LARGE SCALE GENOMIC DNA]</scope>
    <source>
        <strain evidence="3">alknpb1M-1</strain>
    </source>
</reference>
<protein>
    <submittedName>
        <fullName evidence="2">HNH endonuclease</fullName>
    </submittedName>
</protein>
<dbReference type="InterPro" id="IPR045134">
    <property type="entry name" value="UHRF1/2-like"/>
</dbReference>
<dbReference type="Proteomes" id="UP001065322">
    <property type="component" value="Chromosome"/>
</dbReference>
<dbReference type="InterPro" id="IPR015947">
    <property type="entry name" value="PUA-like_sf"/>
</dbReference>
<dbReference type="PROSITE" id="PS51015">
    <property type="entry name" value="YDG"/>
    <property type="match status" value="1"/>
</dbReference>
<dbReference type="InterPro" id="IPR003105">
    <property type="entry name" value="SRA_YDG"/>
</dbReference>
<accession>A0ABY6AD99</accession>
<sequence length="285" mass="31667">MRTFGEIDGVSPGDLFDSRESLAKANIHPPLVAGISGGKNEGADSIVLSGGYEDDEDFGSVIIYTGAGGQKNGKQISDQELDGVNLALAKSKIENLPVRVTRGHKHKHELSPTKGYRYAGLYNVESYWYETGKSGYKVWRYRLIAQESLPTTDYIVKEPTGEYDAPGRKSSTVNRIVRNYQKAKNVKSWHDYKCQVCGIAIETSAGFYAEAAHIKPLGEPHNGPDIESNLLCLCPNHHVMFDNGGFAISDKLELIGIEGKLRVVKKHLINIEFIKYHREHYLKNA</sequence>
<evidence type="ECO:0000313" key="2">
    <source>
        <dbReference type="EMBL" id="UXD89031.1"/>
    </source>
</evidence>
<dbReference type="SMART" id="SM00507">
    <property type="entry name" value="HNHc"/>
    <property type="match status" value="1"/>
</dbReference>
<keyword evidence="2" id="KW-0540">Nuclease</keyword>
<dbReference type="CDD" id="cd00085">
    <property type="entry name" value="HNHc"/>
    <property type="match status" value="1"/>
</dbReference>
<dbReference type="PANTHER" id="PTHR14140:SF27">
    <property type="entry name" value="OS04G0289800 PROTEIN"/>
    <property type="match status" value="1"/>
</dbReference>
<dbReference type="Pfam" id="PF02182">
    <property type="entry name" value="SAD_SRA"/>
    <property type="match status" value="1"/>
</dbReference>
<dbReference type="SUPFAM" id="SSF88697">
    <property type="entry name" value="PUA domain-like"/>
    <property type="match status" value="1"/>
</dbReference>
<dbReference type="PANTHER" id="PTHR14140">
    <property type="entry name" value="E3 UBIQUITIN-PROTEIN LIGASE UHRF-RELATED"/>
    <property type="match status" value="1"/>
</dbReference>
<dbReference type="InterPro" id="IPR003615">
    <property type="entry name" value="HNH_nuc"/>
</dbReference>
<dbReference type="GO" id="GO:0004519">
    <property type="term" value="F:endonuclease activity"/>
    <property type="evidence" value="ECO:0007669"/>
    <property type="project" value="UniProtKB-KW"/>
</dbReference>
<dbReference type="Gene3D" id="1.10.30.50">
    <property type="match status" value="1"/>
</dbReference>
<gene>
    <name evidence="2" type="ORF">HUF19_17005</name>
</gene>
<feature type="domain" description="YDG" evidence="1">
    <location>
        <begin position="5"/>
        <end position="145"/>
    </location>
</feature>
<dbReference type="RefSeq" id="WP_260997718.1">
    <property type="nucleotide sequence ID" value="NZ_CP054475.1"/>
</dbReference>
<dbReference type="Gene3D" id="2.30.280.10">
    <property type="entry name" value="SRA-YDG"/>
    <property type="match status" value="1"/>
</dbReference>
<dbReference type="InterPro" id="IPR036987">
    <property type="entry name" value="SRA-YDG_sf"/>
</dbReference>
<dbReference type="Pfam" id="PF13391">
    <property type="entry name" value="HNH_2"/>
    <property type="match status" value="1"/>
</dbReference>
<keyword evidence="2" id="KW-0378">Hydrolase</keyword>
<evidence type="ECO:0000259" key="1">
    <source>
        <dbReference type="PROSITE" id="PS51015"/>
    </source>
</evidence>
<name>A0ABY6AD99_9GAMM</name>
<dbReference type="EMBL" id="CP054475">
    <property type="protein sequence ID" value="UXD89031.1"/>
    <property type="molecule type" value="Genomic_DNA"/>
</dbReference>
<evidence type="ECO:0000313" key="3">
    <source>
        <dbReference type="Proteomes" id="UP001065322"/>
    </source>
</evidence>
<keyword evidence="3" id="KW-1185">Reference proteome</keyword>
<organism evidence="2 3">
    <name type="scientific">Thalassolituus hydrocarboniclasticus</name>
    <dbReference type="NCBI Taxonomy" id="2742796"/>
    <lineage>
        <taxon>Bacteria</taxon>
        <taxon>Pseudomonadati</taxon>
        <taxon>Pseudomonadota</taxon>
        <taxon>Gammaproteobacteria</taxon>
        <taxon>Oceanospirillales</taxon>
        <taxon>Oceanospirillaceae</taxon>
        <taxon>Thalassolituus</taxon>
    </lineage>
</organism>
<keyword evidence="2" id="KW-0255">Endonuclease</keyword>
<proteinExistence type="predicted"/>
<dbReference type="SMART" id="SM00466">
    <property type="entry name" value="SRA"/>
    <property type="match status" value="1"/>
</dbReference>